<dbReference type="PANTHER" id="PTHR38681:SF1">
    <property type="entry name" value="RETROVIRUS-RELATED POL POLYPROTEIN FROM TRANSPOSON 412-LIKE PROTEIN"/>
    <property type="match status" value="1"/>
</dbReference>
<dbReference type="PANTHER" id="PTHR38681">
    <property type="entry name" value="RETROVIRUS-RELATED POL POLYPROTEIN FROM TRANSPOSON 412-LIKE PROTEIN-RELATED"/>
    <property type="match status" value="1"/>
</dbReference>
<evidence type="ECO:0000313" key="2">
    <source>
        <dbReference type="EMBL" id="KAF8768418.1"/>
    </source>
</evidence>
<keyword evidence="3" id="KW-1185">Reference proteome</keyword>
<accession>A0A8T0EAC5</accession>
<proteinExistence type="predicted"/>
<dbReference type="InterPro" id="IPR001584">
    <property type="entry name" value="Integrase_cat-core"/>
</dbReference>
<dbReference type="Proteomes" id="UP000807504">
    <property type="component" value="Unassembled WGS sequence"/>
</dbReference>
<dbReference type="Gene3D" id="3.30.420.10">
    <property type="entry name" value="Ribonuclease H-like superfamily/Ribonuclease H"/>
    <property type="match status" value="1"/>
</dbReference>
<reference evidence="2" key="1">
    <citation type="journal article" date="2020" name="bioRxiv">
        <title>Chromosome-level reference genome of the European wasp spider Argiope bruennichi: a resource for studies on range expansion and evolutionary adaptation.</title>
        <authorList>
            <person name="Sheffer M.M."/>
            <person name="Hoppe A."/>
            <person name="Krehenwinkel H."/>
            <person name="Uhl G."/>
            <person name="Kuss A.W."/>
            <person name="Jensen L."/>
            <person name="Jensen C."/>
            <person name="Gillespie R.G."/>
            <person name="Hoff K.J."/>
            <person name="Prost S."/>
        </authorList>
    </citation>
    <scope>NUCLEOTIDE SEQUENCE</scope>
</reference>
<dbReference type="PROSITE" id="PS50994">
    <property type="entry name" value="INTEGRASE"/>
    <property type="match status" value="1"/>
</dbReference>
<comment type="caution">
    <text evidence="2">The sequence shown here is derived from an EMBL/GenBank/DDBJ whole genome shotgun (WGS) entry which is preliminary data.</text>
</comment>
<dbReference type="GO" id="GO:0003676">
    <property type="term" value="F:nucleic acid binding"/>
    <property type="evidence" value="ECO:0007669"/>
    <property type="project" value="InterPro"/>
</dbReference>
<reference evidence="2" key="2">
    <citation type="submission" date="2020-06" db="EMBL/GenBank/DDBJ databases">
        <authorList>
            <person name="Sheffer M."/>
        </authorList>
    </citation>
    <scope>NUCLEOTIDE SEQUENCE</scope>
</reference>
<dbReference type="EMBL" id="JABXBU010002230">
    <property type="protein sequence ID" value="KAF8768418.1"/>
    <property type="molecule type" value="Genomic_DNA"/>
</dbReference>
<dbReference type="GO" id="GO:0015074">
    <property type="term" value="P:DNA integration"/>
    <property type="evidence" value="ECO:0007669"/>
    <property type="project" value="InterPro"/>
</dbReference>
<organism evidence="2 3">
    <name type="scientific">Argiope bruennichi</name>
    <name type="common">Wasp spider</name>
    <name type="synonym">Aranea bruennichi</name>
    <dbReference type="NCBI Taxonomy" id="94029"/>
    <lineage>
        <taxon>Eukaryota</taxon>
        <taxon>Metazoa</taxon>
        <taxon>Ecdysozoa</taxon>
        <taxon>Arthropoda</taxon>
        <taxon>Chelicerata</taxon>
        <taxon>Arachnida</taxon>
        <taxon>Araneae</taxon>
        <taxon>Araneomorphae</taxon>
        <taxon>Entelegynae</taxon>
        <taxon>Araneoidea</taxon>
        <taxon>Araneidae</taxon>
        <taxon>Argiope</taxon>
    </lineage>
</organism>
<sequence length="261" mass="29655">MNRRAASHNIPKELLLELFLQEMPTSVQTILASITPITTEKAAKIADRILEVNSSNIHRHTKSPIGTFALPDVMLDFLTYTSISYVLFLCRMVKNIDRFTRLIEIILTADMTAETICRSPLSGWISRFGCSIVITTDQERNFESNLFKELNNLLGTNRIHCCPYHPKANELVEKMHRHLKSAIKAHETSRWDDIIPIILLGMSSAVKNDIQTACAELVYRTTLRLPSDKISTTCNPTYSENLNLTTKSRASKVFVHPHFKL</sequence>
<name>A0A8T0EAC5_ARGBR</name>
<dbReference type="AlphaFoldDB" id="A0A8T0EAC5"/>
<feature type="domain" description="Integrase catalytic" evidence="1">
    <location>
        <begin position="60"/>
        <end position="234"/>
    </location>
</feature>
<evidence type="ECO:0000313" key="3">
    <source>
        <dbReference type="Proteomes" id="UP000807504"/>
    </source>
</evidence>
<gene>
    <name evidence="2" type="ORF">HNY73_021241</name>
</gene>
<evidence type="ECO:0000259" key="1">
    <source>
        <dbReference type="PROSITE" id="PS50994"/>
    </source>
</evidence>
<dbReference type="SUPFAM" id="SSF53098">
    <property type="entry name" value="Ribonuclease H-like"/>
    <property type="match status" value="1"/>
</dbReference>
<protein>
    <submittedName>
        <fullName evidence="2">Gag-Pol polyprotein like</fullName>
    </submittedName>
</protein>
<dbReference type="InterPro" id="IPR036397">
    <property type="entry name" value="RNaseH_sf"/>
</dbReference>
<dbReference type="InterPro" id="IPR012337">
    <property type="entry name" value="RNaseH-like_sf"/>
</dbReference>